<protein>
    <recommendedName>
        <fullName evidence="2">Reverse transcriptase domain-containing protein</fullName>
    </recommendedName>
</protein>
<proteinExistence type="predicted"/>
<sequence>MNKVTVTSQKYGLDINTSKTKFMIISKENITGANLYINQTIIERVSQYTYLGTMINEAWDNSQEIRCRIGKAKSTFLTMGSVFRSHNLTLETKIRLLSMFTRCFCTV</sequence>
<evidence type="ECO:0008006" key="2">
    <source>
        <dbReference type="Google" id="ProtNLM"/>
    </source>
</evidence>
<dbReference type="EMBL" id="HBUF01569479">
    <property type="protein sequence ID" value="CAG6765898.1"/>
    <property type="molecule type" value="Transcribed_RNA"/>
</dbReference>
<name>A0A8D9ETK3_9HEMI</name>
<dbReference type="PANTHER" id="PTHR47027:SF25">
    <property type="entry name" value="REVERSE TRANSCRIPTASE DOMAIN-CONTAINING PROTEIN"/>
    <property type="match status" value="1"/>
</dbReference>
<dbReference type="AlphaFoldDB" id="A0A8D9ETK3"/>
<organism evidence="1">
    <name type="scientific">Cacopsylla melanoneura</name>
    <dbReference type="NCBI Taxonomy" id="428564"/>
    <lineage>
        <taxon>Eukaryota</taxon>
        <taxon>Metazoa</taxon>
        <taxon>Ecdysozoa</taxon>
        <taxon>Arthropoda</taxon>
        <taxon>Hexapoda</taxon>
        <taxon>Insecta</taxon>
        <taxon>Pterygota</taxon>
        <taxon>Neoptera</taxon>
        <taxon>Paraneoptera</taxon>
        <taxon>Hemiptera</taxon>
        <taxon>Sternorrhyncha</taxon>
        <taxon>Psylloidea</taxon>
        <taxon>Psyllidae</taxon>
        <taxon>Psyllinae</taxon>
        <taxon>Cacopsylla</taxon>
    </lineage>
</organism>
<dbReference type="PANTHER" id="PTHR47027">
    <property type="entry name" value="REVERSE TRANSCRIPTASE DOMAIN-CONTAINING PROTEIN"/>
    <property type="match status" value="1"/>
</dbReference>
<accession>A0A8D9ETK3</accession>
<evidence type="ECO:0000313" key="1">
    <source>
        <dbReference type="EMBL" id="CAG6765898.1"/>
    </source>
</evidence>
<reference evidence="1" key="1">
    <citation type="submission" date="2021-05" db="EMBL/GenBank/DDBJ databases">
        <authorList>
            <person name="Alioto T."/>
            <person name="Alioto T."/>
            <person name="Gomez Garrido J."/>
        </authorList>
    </citation>
    <scope>NUCLEOTIDE SEQUENCE</scope>
</reference>